<dbReference type="InterPro" id="IPR029068">
    <property type="entry name" value="Glyas_Bleomycin-R_OHBP_Dase"/>
</dbReference>
<name>A0A974XXY5_9GAMM</name>
<dbReference type="Gene3D" id="3.30.720.110">
    <property type="match status" value="1"/>
</dbReference>
<evidence type="ECO:0000313" key="3">
    <source>
        <dbReference type="Proteomes" id="UP000639274"/>
    </source>
</evidence>
<dbReference type="RefSeq" id="WP_200615700.1">
    <property type="nucleotide sequence ID" value="NZ_CP071518.1"/>
</dbReference>
<gene>
    <name evidence="2" type="ORF">I8J32_014120</name>
</gene>
<dbReference type="InterPro" id="IPR037523">
    <property type="entry name" value="VOC_core"/>
</dbReference>
<dbReference type="PROSITE" id="PS51819">
    <property type="entry name" value="VOC"/>
    <property type="match status" value="1"/>
</dbReference>
<proteinExistence type="predicted"/>
<keyword evidence="3" id="KW-1185">Reference proteome</keyword>
<evidence type="ECO:0000259" key="1">
    <source>
        <dbReference type="PROSITE" id="PS51819"/>
    </source>
</evidence>
<dbReference type="Proteomes" id="UP000639274">
    <property type="component" value="Chromosome"/>
</dbReference>
<dbReference type="CDD" id="cd07246">
    <property type="entry name" value="VOC_like"/>
    <property type="match status" value="1"/>
</dbReference>
<dbReference type="SUPFAM" id="SSF54593">
    <property type="entry name" value="Glyoxalase/Bleomycin resistance protein/Dihydroxybiphenyl dioxygenase"/>
    <property type="match status" value="1"/>
</dbReference>
<dbReference type="PANTHER" id="PTHR34109:SF1">
    <property type="entry name" value="VOC DOMAIN-CONTAINING PROTEIN"/>
    <property type="match status" value="1"/>
</dbReference>
<dbReference type="Gene3D" id="3.30.720.120">
    <property type="match status" value="1"/>
</dbReference>
<dbReference type="KEGG" id="lsf:I8J32_014120"/>
<sequence>MTTPTPSGYHSITPSVVVDNAAKALEFYREAFGAKENYRLPMGDKIGHAEIQIGDSRLMLSDEYPDWDALSPSSRGGATGSFMVYVPDADAAVERAVKAGAKVLQPVQNQFWGDRVGTVADPFGHKWMLGTHIEDVSPQEMQRRGEEWARKNS</sequence>
<dbReference type="InterPro" id="IPR004360">
    <property type="entry name" value="Glyas_Fos-R_dOase_dom"/>
</dbReference>
<dbReference type="EMBL" id="CP071518">
    <property type="protein sequence ID" value="QSX77847.1"/>
    <property type="molecule type" value="Genomic_DNA"/>
</dbReference>
<accession>A0A974XXY5</accession>
<evidence type="ECO:0000313" key="2">
    <source>
        <dbReference type="EMBL" id="QSX77847.1"/>
    </source>
</evidence>
<feature type="domain" description="VOC" evidence="1">
    <location>
        <begin position="8"/>
        <end position="132"/>
    </location>
</feature>
<dbReference type="PANTHER" id="PTHR34109">
    <property type="entry name" value="BNAUNNG04460D PROTEIN-RELATED"/>
    <property type="match status" value="1"/>
</dbReference>
<organism evidence="2 3">
    <name type="scientific">Agrilutibacter solisilvae</name>
    <dbReference type="NCBI Taxonomy" id="2763317"/>
    <lineage>
        <taxon>Bacteria</taxon>
        <taxon>Pseudomonadati</taxon>
        <taxon>Pseudomonadota</taxon>
        <taxon>Gammaproteobacteria</taxon>
        <taxon>Lysobacterales</taxon>
        <taxon>Lysobacteraceae</taxon>
        <taxon>Agrilutibacter</taxon>
    </lineage>
</organism>
<dbReference type="AlphaFoldDB" id="A0A974XXY5"/>
<dbReference type="Pfam" id="PF00903">
    <property type="entry name" value="Glyoxalase"/>
    <property type="match status" value="1"/>
</dbReference>
<protein>
    <submittedName>
        <fullName evidence="2">VOC family protein</fullName>
    </submittedName>
</protein>
<reference evidence="2 3" key="1">
    <citation type="submission" date="2021-03" db="EMBL/GenBank/DDBJ databases">
        <title>Lysobacter sp. nov. isolated from soil of gangwondo yeongwol, south Korea.</title>
        <authorList>
            <person name="Kim K.R."/>
            <person name="Kim K.H."/>
            <person name="Jeon C.O."/>
        </authorList>
    </citation>
    <scope>NUCLEOTIDE SEQUENCE [LARGE SCALE GENOMIC DNA]</scope>
    <source>
        <strain evidence="2 3">R19</strain>
    </source>
</reference>